<feature type="binding site" evidence="9">
    <location>
        <position position="541"/>
    </location>
    <ligand>
        <name>L-glutamate</name>
        <dbReference type="ChEBI" id="CHEBI:29985"/>
    </ligand>
</feature>
<keyword evidence="13" id="KW-0732">Signal</keyword>
<accession>A0A2I4PH72</accession>
<feature type="transmembrane region" description="Helical" evidence="12">
    <location>
        <begin position="846"/>
        <end position="869"/>
    </location>
</feature>
<evidence type="ECO:0000256" key="4">
    <source>
        <dbReference type="ARBA" id="ARBA00022692"/>
    </source>
</evidence>
<evidence type="ECO:0000256" key="2">
    <source>
        <dbReference type="ARBA" id="ARBA00008685"/>
    </source>
</evidence>
<dbReference type="EMBL" id="KU523586">
    <property type="protein sequence ID" value="APZ81408.1"/>
    <property type="molecule type" value="mRNA"/>
</dbReference>
<keyword evidence="11" id="KW-1015">Disulfide bond</keyword>
<evidence type="ECO:0000256" key="8">
    <source>
        <dbReference type="ARBA" id="ARBA00023180"/>
    </source>
</evidence>
<dbReference type="FunFam" id="1.10.287.70:FF:000143">
    <property type="entry name" value="Probable glutamate receptor"/>
    <property type="match status" value="1"/>
</dbReference>
<dbReference type="PANTHER" id="PTHR42643:SF24">
    <property type="entry name" value="IONOTROPIC RECEPTOR 60A"/>
    <property type="match status" value="1"/>
</dbReference>
<reference evidence="15" key="1">
    <citation type="submission" date="2016-01" db="EMBL/GenBank/DDBJ databases">
        <title>Candidate chemosensory genes identified in Adelphocoris lineolatus (Goeze) (Hemiptera: Miridae) by antennal transcriptome analysis.</title>
        <authorList>
            <person name="Xiao Y."/>
        </authorList>
    </citation>
    <scope>NUCLEOTIDE SEQUENCE</scope>
</reference>
<dbReference type="InterPro" id="IPR001508">
    <property type="entry name" value="Iono_Glu_rcpt_met"/>
</dbReference>
<dbReference type="PANTHER" id="PTHR42643">
    <property type="entry name" value="IONOTROPIC RECEPTOR 20A-RELATED"/>
    <property type="match status" value="1"/>
</dbReference>
<dbReference type="Pfam" id="PF00060">
    <property type="entry name" value="Lig_chan"/>
    <property type="match status" value="1"/>
</dbReference>
<keyword evidence="4 12" id="KW-0812">Transmembrane</keyword>
<evidence type="ECO:0000313" key="15">
    <source>
        <dbReference type="EMBL" id="APZ81408.1"/>
    </source>
</evidence>
<evidence type="ECO:0000256" key="13">
    <source>
        <dbReference type="SAM" id="SignalP"/>
    </source>
</evidence>
<dbReference type="Gene3D" id="3.40.190.10">
    <property type="entry name" value="Periplasmic binding protein-like II"/>
    <property type="match status" value="1"/>
</dbReference>
<dbReference type="InterPro" id="IPR052192">
    <property type="entry name" value="Insect_Ionotropic_Sensory_Rcpt"/>
</dbReference>
<keyword evidence="3" id="KW-1003">Cell membrane</keyword>
<dbReference type="GO" id="GO:0015276">
    <property type="term" value="F:ligand-gated monoatomic ion channel activity"/>
    <property type="evidence" value="ECO:0007669"/>
    <property type="project" value="InterPro"/>
</dbReference>
<feature type="disulfide bond" evidence="11">
    <location>
        <begin position="768"/>
        <end position="823"/>
    </location>
</feature>
<feature type="site" description="Crucial to convey clamshell closure to channel opening" evidence="10">
    <location>
        <position position="679"/>
    </location>
</feature>
<evidence type="ECO:0000256" key="5">
    <source>
        <dbReference type="ARBA" id="ARBA00022989"/>
    </source>
</evidence>
<evidence type="ECO:0000256" key="3">
    <source>
        <dbReference type="ARBA" id="ARBA00022475"/>
    </source>
</evidence>
<comment type="similarity">
    <text evidence="2">Belongs to the glutamate-gated ion channel (TC 1.A.10.1) family.</text>
</comment>
<keyword evidence="5 12" id="KW-1133">Transmembrane helix</keyword>
<evidence type="ECO:0000256" key="9">
    <source>
        <dbReference type="PIRSR" id="PIRSR601508-1"/>
    </source>
</evidence>
<sequence length="883" mass="100845">MSTGLFLVQFVLLMIMLKDHECNAAIKLHNDKRANDTLLIIIDESFVDSLDRNIEQQVRQIVSEISSRILKKGAVDILYHSNANIYLEPDVTAVFSMTSCLDLWTLFNRGKKFDILFISLTEANCPRLPPDSGITVPLYRRGWEIPQIILDLREDGSLTWETTAIIFDDNLEEDMLKSIIEVLNRPKKSSEMACSVVLYRLHSFPKDIQNKKKKNMDNLLENLPPIDMVNNFLVLIDQRKITPTLELVKKMGLVIPTAQWMFVVRNLNVMKRRTSPEKRYVDLIGEGENVAFLINSTRADSRCDMGLLCNARQLVEKLIIAIEKSIEQEIILADSLSDEEWDVLKPKKLERREHILDFIKKKTRDEASDCDSCTEWIIRSSDSWGMDFVQSKGSYGNKESNSTTGALLEVGHWQPRSGLVLVDHLFPNIVGGFRGRTLPIASVHFPPWQFVKYDEFGQPSEYGGVVFNVLNELADKLNFTYEIVLLPNGTSAANKFTLHKELGEVVIDSSVEFAAWDQVVLDLKSNKVFLGAVAFVETEERKADVNFTHPVATDAYAFLVSRPKELSRALLFIQPFTGETWLCIIATILLAGPLLWFVHRVTPFYDHYSHRGKGGYTRLYNCFWYLYGALLQQGGGVMPEADSGRIVIGTWWLVVLVVVTTYSGSLVAFLTFPKMDKVISNVDQLLERSAVSGDGMITWSFPKISTIHRLLKDTDNKKFNMFYEASEKLEQLTPEIIAKIQNGEHVYIQRKTMLLYIMKQEFLRTQRCDYSIGSEEVLKERLGLVVKSNSPYLKIINQHIHDMHKVGLINKWLEDSLPKKDKCWMSTLGSSSSTHTVNMSDMQGCFFLLFIGVFTSILLIGGECFMKWWKLRKQKSIIQPFIS</sequence>
<dbReference type="AlphaFoldDB" id="A0A2I4PH72"/>
<evidence type="ECO:0000256" key="12">
    <source>
        <dbReference type="SAM" id="Phobius"/>
    </source>
</evidence>
<evidence type="ECO:0000256" key="10">
    <source>
        <dbReference type="PIRSR" id="PIRSR601508-2"/>
    </source>
</evidence>
<keyword evidence="8" id="KW-0325">Glycoprotein</keyword>
<keyword evidence="7 15" id="KW-0675">Receptor</keyword>
<proteinExistence type="evidence at transcript level"/>
<dbReference type="GO" id="GO:0038023">
    <property type="term" value="F:signaling receptor activity"/>
    <property type="evidence" value="ECO:0007669"/>
    <property type="project" value="InterPro"/>
</dbReference>
<keyword evidence="6 12" id="KW-0472">Membrane</keyword>
<evidence type="ECO:0000256" key="7">
    <source>
        <dbReference type="ARBA" id="ARBA00023170"/>
    </source>
</evidence>
<feature type="transmembrane region" description="Helical" evidence="12">
    <location>
        <begin position="578"/>
        <end position="598"/>
    </location>
</feature>
<feature type="domain" description="Ionotropic glutamate receptor C-terminal" evidence="14">
    <location>
        <begin position="579"/>
        <end position="853"/>
    </location>
</feature>
<evidence type="ECO:0000259" key="14">
    <source>
        <dbReference type="Pfam" id="PF00060"/>
    </source>
</evidence>
<feature type="chain" id="PRO_5014445316" evidence="13">
    <location>
        <begin position="25"/>
        <end position="883"/>
    </location>
</feature>
<comment type="subcellular location">
    <subcellularLocation>
        <location evidence="1">Cell membrane</location>
        <topology evidence="1">Multi-pass membrane protein</topology>
    </subcellularLocation>
</comment>
<name>A0A2I4PH72_ADELI</name>
<dbReference type="SUPFAM" id="SSF53850">
    <property type="entry name" value="Periplasmic binding protein-like II"/>
    <property type="match status" value="1"/>
</dbReference>
<evidence type="ECO:0000256" key="11">
    <source>
        <dbReference type="PIRSR" id="PIRSR601508-3"/>
    </source>
</evidence>
<dbReference type="Gene3D" id="1.10.287.70">
    <property type="match status" value="1"/>
</dbReference>
<dbReference type="InterPro" id="IPR001320">
    <property type="entry name" value="Iontro_rcpt_C"/>
</dbReference>
<dbReference type="GO" id="GO:0005886">
    <property type="term" value="C:plasma membrane"/>
    <property type="evidence" value="ECO:0007669"/>
    <property type="project" value="UniProtKB-SubCell"/>
</dbReference>
<feature type="site" description="Interaction with the cone snail toxin Con-ikot-ikot" evidence="10">
    <location>
        <position position="712"/>
    </location>
</feature>
<evidence type="ECO:0000256" key="1">
    <source>
        <dbReference type="ARBA" id="ARBA00004651"/>
    </source>
</evidence>
<organism evidence="15">
    <name type="scientific">Adelphocoris lineolatus</name>
    <name type="common">Alfalfa plant bug</name>
    <dbReference type="NCBI Taxonomy" id="236346"/>
    <lineage>
        <taxon>Eukaryota</taxon>
        <taxon>Metazoa</taxon>
        <taxon>Ecdysozoa</taxon>
        <taxon>Arthropoda</taxon>
        <taxon>Hexapoda</taxon>
        <taxon>Insecta</taxon>
        <taxon>Pterygota</taxon>
        <taxon>Neoptera</taxon>
        <taxon>Paraneoptera</taxon>
        <taxon>Hemiptera</taxon>
        <taxon>Heteroptera</taxon>
        <taxon>Panheteroptera</taxon>
        <taxon>Cimicomorpha</taxon>
        <taxon>Miridae</taxon>
        <taxon>Mirini</taxon>
        <taxon>Adelphocoris</taxon>
    </lineage>
</organism>
<evidence type="ECO:0000256" key="6">
    <source>
        <dbReference type="ARBA" id="ARBA00023136"/>
    </source>
</evidence>
<protein>
    <submittedName>
        <fullName evidence="15">Ionotropic receptor 93a</fullName>
    </submittedName>
</protein>
<feature type="transmembrane region" description="Helical" evidence="12">
    <location>
        <begin position="650"/>
        <end position="672"/>
    </location>
</feature>
<feature type="transmembrane region" description="Helical" evidence="12">
    <location>
        <begin position="619"/>
        <end position="638"/>
    </location>
</feature>
<feature type="signal peptide" evidence="13">
    <location>
        <begin position="1"/>
        <end position="24"/>
    </location>
</feature>
<dbReference type="GO" id="GO:0050906">
    <property type="term" value="P:detection of stimulus involved in sensory perception"/>
    <property type="evidence" value="ECO:0007669"/>
    <property type="project" value="UniProtKB-ARBA"/>
</dbReference>
<dbReference type="PRINTS" id="PR00177">
    <property type="entry name" value="NMDARECEPTOR"/>
</dbReference>